<dbReference type="PANTHER" id="PTHR34039:SF1">
    <property type="entry name" value="UPF0102 PROTEIN YRAN"/>
    <property type="match status" value="1"/>
</dbReference>
<sequence>MSTLGVTVETLTRPEPAEHLRLGRAGEELAVRHVRSLGLVVLSRNWRCRDGELDLVATDGALLIVFEVKTRSGDGFGLPAEAVTPEKQARIRRCAHRWLREFRVGWCPIRFDVIAIVWPGGARPRLRHLPGAF</sequence>
<dbReference type="EMBL" id="BAAANN010000028">
    <property type="protein sequence ID" value="GAA1976927.1"/>
    <property type="molecule type" value="Genomic_DNA"/>
</dbReference>
<gene>
    <name evidence="3" type="ORF">GCM10009754_60880</name>
</gene>
<dbReference type="Proteomes" id="UP001501116">
    <property type="component" value="Unassembled WGS sequence"/>
</dbReference>
<dbReference type="NCBIfam" id="NF009154">
    <property type="entry name" value="PRK12497.3-3"/>
    <property type="match status" value="1"/>
</dbReference>
<dbReference type="PANTHER" id="PTHR34039">
    <property type="entry name" value="UPF0102 PROTEIN YRAN"/>
    <property type="match status" value="1"/>
</dbReference>
<dbReference type="CDD" id="cd20736">
    <property type="entry name" value="PoNe_Nuclease"/>
    <property type="match status" value="1"/>
</dbReference>
<comment type="caution">
    <text evidence="3">The sequence shown here is derived from an EMBL/GenBank/DDBJ whole genome shotgun (WGS) entry which is preliminary data.</text>
</comment>
<dbReference type="NCBIfam" id="NF009150">
    <property type="entry name" value="PRK12497.1-3"/>
    <property type="match status" value="1"/>
</dbReference>
<evidence type="ECO:0000256" key="2">
    <source>
        <dbReference type="HAMAP-Rule" id="MF_00048"/>
    </source>
</evidence>
<accession>A0ABN2RXU8</accession>
<evidence type="ECO:0000256" key="1">
    <source>
        <dbReference type="ARBA" id="ARBA00006738"/>
    </source>
</evidence>
<dbReference type="InterPro" id="IPR011856">
    <property type="entry name" value="tRNA_endonuc-like_dom_sf"/>
</dbReference>
<evidence type="ECO:0000313" key="3">
    <source>
        <dbReference type="EMBL" id="GAA1976927.1"/>
    </source>
</evidence>
<dbReference type="InterPro" id="IPR003509">
    <property type="entry name" value="UPF0102_YraN-like"/>
</dbReference>
<dbReference type="Pfam" id="PF02021">
    <property type="entry name" value="UPF0102"/>
    <property type="match status" value="1"/>
</dbReference>
<evidence type="ECO:0000313" key="4">
    <source>
        <dbReference type="Proteomes" id="UP001501116"/>
    </source>
</evidence>
<dbReference type="SUPFAM" id="SSF52980">
    <property type="entry name" value="Restriction endonuclease-like"/>
    <property type="match status" value="1"/>
</dbReference>
<proteinExistence type="inferred from homology"/>
<comment type="similarity">
    <text evidence="1 2">Belongs to the UPF0102 family.</text>
</comment>
<dbReference type="InterPro" id="IPR011335">
    <property type="entry name" value="Restrct_endonuc-II-like"/>
</dbReference>
<reference evidence="3 4" key="1">
    <citation type="journal article" date="2019" name="Int. J. Syst. Evol. Microbiol.">
        <title>The Global Catalogue of Microorganisms (GCM) 10K type strain sequencing project: providing services to taxonomists for standard genome sequencing and annotation.</title>
        <authorList>
            <consortium name="The Broad Institute Genomics Platform"/>
            <consortium name="The Broad Institute Genome Sequencing Center for Infectious Disease"/>
            <person name="Wu L."/>
            <person name="Ma J."/>
        </authorList>
    </citation>
    <scope>NUCLEOTIDE SEQUENCE [LARGE SCALE GENOMIC DNA]</scope>
    <source>
        <strain evidence="3 4">JCM 14545</strain>
    </source>
</reference>
<keyword evidence="4" id="KW-1185">Reference proteome</keyword>
<dbReference type="Gene3D" id="3.40.1350.10">
    <property type="match status" value="1"/>
</dbReference>
<organism evidence="3 4">
    <name type="scientific">Amycolatopsis minnesotensis</name>
    <dbReference type="NCBI Taxonomy" id="337894"/>
    <lineage>
        <taxon>Bacteria</taxon>
        <taxon>Bacillati</taxon>
        <taxon>Actinomycetota</taxon>
        <taxon>Actinomycetes</taxon>
        <taxon>Pseudonocardiales</taxon>
        <taxon>Pseudonocardiaceae</taxon>
        <taxon>Amycolatopsis</taxon>
    </lineage>
</organism>
<name>A0ABN2RXU8_9PSEU</name>
<dbReference type="HAMAP" id="MF_00048">
    <property type="entry name" value="UPF0102"/>
    <property type="match status" value="1"/>
</dbReference>
<protein>
    <recommendedName>
        <fullName evidence="2">UPF0102 protein GCM10009754_60880</fullName>
    </recommendedName>
</protein>